<dbReference type="InterPro" id="IPR028974">
    <property type="entry name" value="TSP_type-3_rpt"/>
</dbReference>
<proteinExistence type="predicted"/>
<dbReference type="Pfam" id="PF02412">
    <property type="entry name" value="TSP_3"/>
    <property type="match status" value="4"/>
</dbReference>
<dbReference type="PANTHER" id="PTHR30329:SF21">
    <property type="entry name" value="LIPOPROTEIN YIAD-RELATED"/>
    <property type="match status" value="1"/>
</dbReference>
<evidence type="ECO:0000259" key="7">
    <source>
        <dbReference type="PROSITE" id="PS51123"/>
    </source>
</evidence>
<name>A0A4Q9BI04_9BACT</name>
<reference evidence="8 9" key="1">
    <citation type="submission" date="2019-02" db="EMBL/GenBank/DDBJ databases">
        <title>Genome of a new Bacteroidetes strain.</title>
        <authorList>
            <person name="Pitt A."/>
        </authorList>
    </citation>
    <scope>NUCLEOTIDE SEQUENCE [LARGE SCALE GENOMIC DNA]</scope>
    <source>
        <strain evidence="8 9">103A-SOEBACH</strain>
    </source>
</reference>
<comment type="caution">
    <text evidence="8">The sequence shown here is derived from an EMBL/GenBank/DDBJ whole genome shotgun (WGS) entry which is preliminary data.</text>
</comment>
<dbReference type="Proteomes" id="UP000293583">
    <property type="component" value="Unassembled WGS sequence"/>
</dbReference>
<evidence type="ECO:0000256" key="2">
    <source>
        <dbReference type="ARBA" id="ARBA00022729"/>
    </source>
</evidence>
<dbReference type="PROSITE" id="PS00018">
    <property type="entry name" value="EF_HAND_1"/>
    <property type="match status" value="1"/>
</dbReference>
<sequence length="454" mass="49050">MKNFILLLILTTLFTPTFAQDSTQAKTPKRQSFALIGGVSDMWHQNFVTRRDYVQSYTHFGIQYAAEVKPNVDVYGTLIYGIRNAKDMASAGLGLRYYLLDRETHKKFRPFANFSGEIVADNSTRITYSDVDLTGSVGTGFDFKILGSLYGRAMVNVGFPFFQLGKVDFTDGRGTYAHYTGGLVYEWGNKPKPAPAKAAEPISIDTDGDGIVDKEDKCPTVIGVRSNNGCPLDTDGDGVIDAEDKCPAVAGVRANAGCPADADGDGIIDAEDRCPTLAGIKANQGCPADSDGDGIYDSEDACPNVAGIASLKGCPAPKDADGDGVIDADDLMPNVAGLVALQGVPGNLVIYFNTNRYSLTAESISTLDIALTLLNAQPSLKLKVTGHTDSRQTVQYNVELSKNRVFEARNYLMKHGVKKKRMKLAWFSELVPAAPNTTVDGMKLNRRVEVQIVQ</sequence>
<dbReference type="InterPro" id="IPR006665">
    <property type="entry name" value="OmpA-like"/>
</dbReference>
<feature type="chain" id="PRO_5021024058" description="OmpA-like domain-containing protein" evidence="6">
    <location>
        <begin position="20"/>
        <end position="454"/>
    </location>
</feature>
<dbReference type="CDD" id="cd07185">
    <property type="entry name" value="OmpA_C-like"/>
    <property type="match status" value="1"/>
</dbReference>
<keyword evidence="3 5" id="KW-0472">Membrane</keyword>
<evidence type="ECO:0000313" key="8">
    <source>
        <dbReference type="EMBL" id="TBH75283.1"/>
    </source>
</evidence>
<keyword evidence="9" id="KW-1185">Reference proteome</keyword>
<dbReference type="InterPro" id="IPR006664">
    <property type="entry name" value="OMP_bac"/>
</dbReference>
<dbReference type="InterPro" id="IPR003367">
    <property type="entry name" value="Thrombospondin_3-like_rpt"/>
</dbReference>
<gene>
    <name evidence="8" type="ORF">EWU20_01535</name>
</gene>
<dbReference type="OrthoDB" id="1522982at2"/>
<dbReference type="InterPro" id="IPR050330">
    <property type="entry name" value="Bact_OuterMem_StrucFunc"/>
</dbReference>
<dbReference type="InterPro" id="IPR018247">
    <property type="entry name" value="EF_Hand_1_Ca_BS"/>
</dbReference>
<evidence type="ECO:0000256" key="4">
    <source>
        <dbReference type="ARBA" id="ARBA00023237"/>
    </source>
</evidence>
<dbReference type="Gene3D" id="4.10.1080.10">
    <property type="entry name" value="TSP type-3 repeat"/>
    <property type="match status" value="1"/>
</dbReference>
<evidence type="ECO:0000313" key="9">
    <source>
        <dbReference type="Proteomes" id="UP000293583"/>
    </source>
</evidence>
<keyword evidence="2 6" id="KW-0732">Signal</keyword>
<dbReference type="InterPro" id="IPR036737">
    <property type="entry name" value="OmpA-like_sf"/>
</dbReference>
<dbReference type="SUPFAM" id="SSF103647">
    <property type="entry name" value="TSP type-3 repeat"/>
    <property type="match status" value="1"/>
</dbReference>
<dbReference type="PANTHER" id="PTHR30329">
    <property type="entry name" value="STATOR ELEMENT OF FLAGELLAR MOTOR COMPLEX"/>
    <property type="match status" value="1"/>
</dbReference>
<dbReference type="GO" id="GO:0009279">
    <property type="term" value="C:cell outer membrane"/>
    <property type="evidence" value="ECO:0007669"/>
    <property type="project" value="UniProtKB-SubCell"/>
</dbReference>
<dbReference type="GO" id="GO:0007155">
    <property type="term" value="P:cell adhesion"/>
    <property type="evidence" value="ECO:0007669"/>
    <property type="project" value="InterPro"/>
</dbReference>
<evidence type="ECO:0000256" key="3">
    <source>
        <dbReference type="ARBA" id="ARBA00023136"/>
    </source>
</evidence>
<protein>
    <recommendedName>
        <fullName evidence="7">OmpA-like domain-containing protein</fullName>
    </recommendedName>
</protein>
<dbReference type="PROSITE" id="PS51123">
    <property type="entry name" value="OMPA_2"/>
    <property type="match status" value="1"/>
</dbReference>
<dbReference type="RefSeq" id="WP_130922459.1">
    <property type="nucleotide sequence ID" value="NZ_JAANOM010000002.1"/>
</dbReference>
<dbReference type="Gene3D" id="3.30.1330.60">
    <property type="entry name" value="OmpA-like domain"/>
    <property type="match status" value="1"/>
</dbReference>
<evidence type="ECO:0000256" key="5">
    <source>
        <dbReference type="PROSITE-ProRule" id="PRU00473"/>
    </source>
</evidence>
<organism evidence="8 9">
    <name type="scientific">Aquirufa antheringensis</name>
    <dbReference type="NCBI Taxonomy" id="2516559"/>
    <lineage>
        <taxon>Bacteria</taxon>
        <taxon>Pseudomonadati</taxon>
        <taxon>Bacteroidota</taxon>
        <taxon>Cytophagia</taxon>
        <taxon>Cytophagales</taxon>
        <taxon>Flectobacillaceae</taxon>
        <taxon>Aquirufa</taxon>
    </lineage>
</organism>
<feature type="domain" description="OmpA-like" evidence="7">
    <location>
        <begin position="339"/>
        <end position="454"/>
    </location>
</feature>
<feature type="signal peptide" evidence="6">
    <location>
        <begin position="1"/>
        <end position="19"/>
    </location>
</feature>
<evidence type="ECO:0000256" key="1">
    <source>
        <dbReference type="ARBA" id="ARBA00004442"/>
    </source>
</evidence>
<dbReference type="SUPFAM" id="SSF103088">
    <property type="entry name" value="OmpA-like"/>
    <property type="match status" value="1"/>
</dbReference>
<dbReference type="AlphaFoldDB" id="A0A4Q9BI04"/>
<accession>A0A4Q9BI04</accession>
<keyword evidence="4" id="KW-0998">Cell outer membrane</keyword>
<dbReference type="Pfam" id="PF00691">
    <property type="entry name" value="OmpA"/>
    <property type="match status" value="1"/>
</dbReference>
<evidence type="ECO:0000256" key="6">
    <source>
        <dbReference type="SAM" id="SignalP"/>
    </source>
</evidence>
<dbReference type="GO" id="GO:0005509">
    <property type="term" value="F:calcium ion binding"/>
    <property type="evidence" value="ECO:0007669"/>
    <property type="project" value="InterPro"/>
</dbReference>
<comment type="subcellular location">
    <subcellularLocation>
        <location evidence="1">Cell outer membrane</location>
    </subcellularLocation>
</comment>
<dbReference type="PRINTS" id="PR01021">
    <property type="entry name" value="OMPADOMAIN"/>
</dbReference>
<dbReference type="EMBL" id="SEWY01000001">
    <property type="protein sequence ID" value="TBH75283.1"/>
    <property type="molecule type" value="Genomic_DNA"/>
</dbReference>